<protein>
    <recommendedName>
        <fullName evidence="2">Cysteine-rich domain-containing protein</fullName>
    </recommendedName>
</protein>
<dbReference type="AlphaFoldDB" id="A0A383AUM0"/>
<accession>A0A383AUM0</accession>
<organism evidence="1">
    <name type="scientific">marine metagenome</name>
    <dbReference type="NCBI Taxonomy" id="408172"/>
    <lineage>
        <taxon>unclassified sequences</taxon>
        <taxon>metagenomes</taxon>
        <taxon>ecological metagenomes</taxon>
    </lineage>
</organism>
<name>A0A383AUM0_9ZZZZ</name>
<dbReference type="PANTHER" id="PTHR32479:SF19">
    <property type="entry name" value="ANAEROBIC GLYCEROL-3-PHOSPHATE DEHYDROGENASE SUBUNIT C"/>
    <property type="match status" value="1"/>
</dbReference>
<evidence type="ECO:0008006" key="2">
    <source>
        <dbReference type="Google" id="ProtNLM"/>
    </source>
</evidence>
<proteinExistence type="predicted"/>
<reference evidence="1" key="1">
    <citation type="submission" date="2018-05" db="EMBL/GenBank/DDBJ databases">
        <authorList>
            <person name="Lanie J.A."/>
            <person name="Ng W.-L."/>
            <person name="Kazmierczak K.M."/>
            <person name="Andrzejewski T.M."/>
            <person name="Davidsen T.M."/>
            <person name="Wayne K.J."/>
            <person name="Tettelin H."/>
            <person name="Glass J.I."/>
            <person name="Rusch D."/>
            <person name="Podicherti R."/>
            <person name="Tsui H.-C.T."/>
            <person name="Winkler M.E."/>
        </authorList>
    </citation>
    <scope>NUCLEOTIDE SEQUENCE</scope>
</reference>
<feature type="non-terminal residue" evidence="1">
    <location>
        <position position="1"/>
    </location>
</feature>
<evidence type="ECO:0000313" key="1">
    <source>
        <dbReference type="EMBL" id="SVE10858.1"/>
    </source>
</evidence>
<sequence length="158" mass="17651">SCVLMFKNELPMIISDNEDIKLISKAFFDPFEYLSFLNDSAQLKTNFSAIDKEVLYQMPCHQRVQNIGSHTKKILGLIPDLDVNIAERCSGHDGTYGVRKETHTYAVEIGKPVAKKITDNTDLVVSDCVMAGNHIAHIATQNIEAIHPITLVKMAYCL</sequence>
<gene>
    <name evidence="1" type="ORF">METZ01_LOCUS463712</name>
</gene>
<dbReference type="EMBL" id="UINC01194663">
    <property type="protein sequence ID" value="SVE10858.1"/>
    <property type="molecule type" value="Genomic_DNA"/>
</dbReference>
<dbReference type="PANTHER" id="PTHR32479">
    <property type="entry name" value="GLYCOLATE OXIDASE IRON-SULFUR SUBUNIT"/>
    <property type="match status" value="1"/>
</dbReference>